<dbReference type="Proteomes" id="UP000565576">
    <property type="component" value="Unassembled WGS sequence"/>
</dbReference>
<comment type="caution">
    <text evidence="1">The sequence shown here is derived from an EMBL/GenBank/DDBJ whole genome shotgun (WGS) entry which is preliminary data.</text>
</comment>
<evidence type="ECO:0000313" key="2">
    <source>
        <dbReference type="Proteomes" id="UP000565576"/>
    </source>
</evidence>
<reference evidence="1 2" key="1">
    <citation type="submission" date="2020-08" db="EMBL/GenBank/DDBJ databases">
        <title>Genomic Encyclopedia of Type Strains, Phase IV (KMG-V): Genome sequencing to study the core and pangenomes of soil and plant-associated prokaryotes.</title>
        <authorList>
            <person name="Whitman W."/>
        </authorList>
    </citation>
    <scope>NUCLEOTIDE SEQUENCE [LARGE SCALE GENOMIC DNA]</scope>
    <source>
        <strain evidence="1 2">SEMIA 4060</strain>
    </source>
</reference>
<name>A0A7X0IWV7_9HYPH</name>
<sequence>MFRGKIAGSYGSDKFGFITKGKHLTGISCELPAIYSDPFRRVFITRGSSLSSS</sequence>
<dbReference type="EMBL" id="JACHBG010000020">
    <property type="protein sequence ID" value="MBB6488264.1"/>
    <property type="molecule type" value="Genomic_DNA"/>
</dbReference>
<organism evidence="1 2">
    <name type="scientific">Rhizobium lusitanum</name>
    <dbReference type="NCBI Taxonomy" id="293958"/>
    <lineage>
        <taxon>Bacteria</taxon>
        <taxon>Pseudomonadati</taxon>
        <taxon>Pseudomonadota</taxon>
        <taxon>Alphaproteobacteria</taxon>
        <taxon>Hyphomicrobiales</taxon>
        <taxon>Rhizobiaceae</taxon>
        <taxon>Rhizobium/Agrobacterium group</taxon>
        <taxon>Rhizobium</taxon>
    </lineage>
</organism>
<evidence type="ECO:0000313" key="1">
    <source>
        <dbReference type="EMBL" id="MBB6488264.1"/>
    </source>
</evidence>
<proteinExistence type="predicted"/>
<dbReference type="AlphaFoldDB" id="A0A7X0IWV7"/>
<protein>
    <submittedName>
        <fullName evidence="1">Uncharacterized protein</fullName>
    </submittedName>
</protein>
<accession>A0A7X0IWV7</accession>
<gene>
    <name evidence="1" type="ORF">GGD46_005578</name>
</gene>